<dbReference type="NCBIfam" id="TIGR00229">
    <property type="entry name" value="sensory_box"/>
    <property type="match status" value="2"/>
</dbReference>
<keyword evidence="5" id="KW-0547">Nucleotide-binding</keyword>
<sequence>MKTSFYIKLFGAFSLFILILLFLINIAFNNFYSMYSSKIEVKKIEYILDTQALKFEDYIKNYSDKLLLIEPILSKMNNQNEIKSFVNDSLFKDFNILTFRVVDFDSKEILKLVNINKEDNYFSQRLKSIFMEPYFKELQSLNKFDIFSYCEDEENNFLNFAIRGENKFYILKVDLKTILDEISNSYNKKILIKDINGNFLNEEMFQIPLDEYIYKKVYIKNDKFYTFLMDKTIDEKSSFIKDYYRIIVFVVFVLALVLASVFTYIISKENKKIADENKKLNFDIVENSLVLNENQKIMNEHIMFIQIDKDGIINEVSIAFSDFLGYSRTELLGHSYKLFVFKDMKQVFKKAVKKELNKSTFELKNVQGKRKNLESFWVDIFVEEQIENNQTIAYNIICQDVTDKKRIYKLYKDLNLKIEEYDAIFENVQSGIALLNLENKFVKVNNKISELLGYSKDEILKLSPIDIISSSSKKLLENMLRDIADFTKILKIEIIFIKKDNTPIHLELSLILLPKKARIIFIINSLEDKRELQELNSNLEKRIKKELEKSKAKDKIHYQEQLKSAKLSYIGVLSAGITHEINTPLTYVKGNLELMHYDIESLDDSDIKNRMLQDSKKIKEGLNRIANIVESMREISHSNEGEKRDFNVYATILTALTMAHNRAKHISKIYLNGEIFDINNIDNNRFIFMSNIQKQRIEQIWIIIINNALDELVKIEDYENRELKIDILEEKNNILVRFKDNAGGLSKEILKKLFEPFTSSKNQGGMGIGLSIAKKIVEEHNGSIKAYNEDNGALFEVRLRKIKEDKV</sequence>
<dbReference type="InterPro" id="IPR003661">
    <property type="entry name" value="HisK_dim/P_dom"/>
</dbReference>
<proteinExistence type="predicted"/>
<dbReference type="PROSITE" id="PS50112">
    <property type="entry name" value="PAS"/>
    <property type="match status" value="2"/>
</dbReference>
<evidence type="ECO:0000256" key="5">
    <source>
        <dbReference type="ARBA" id="ARBA00022741"/>
    </source>
</evidence>
<evidence type="ECO:0000256" key="8">
    <source>
        <dbReference type="ARBA" id="ARBA00023012"/>
    </source>
</evidence>
<dbReference type="InterPro" id="IPR036890">
    <property type="entry name" value="HATPase_C_sf"/>
</dbReference>
<organism evidence="13 14">
    <name type="scientific">Aliarcobacter cryaerophilus</name>
    <dbReference type="NCBI Taxonomy" id="28198"/>
    <lineage>
        <taxon>Bacteria</taxon>
        <taxon>Pseudomonadati</taxon>
        <taxon>Campylobacterota</taxon>
        <taxon>Epsilonproteobacteria</taxon>
        <taxon>Campylobacterales</taxon>
        <taxon>Arcobacteraceae</taxon>
        <taxon>Aliarcobacter</taxon>
    </lineage>
</organism>
<dbReference type="InterPro" id="IPR000014">
    <property type="entry name" value="PAS"/>
</dbReference>
<evidence type="ECO:0000259" key="11">
    <source>
        <dbReference type="PROSITE" id="PS50109"/>
    </source>
</evidence>
<accession>A0A2S9SM85</accession>
<feature type="transmembrane region" description="Helical" evidence="10">
    <location>
        <begin position="246"/>
        <end position="266"/>
    </location>
</feature>
<dbReference type="SMART" id="SM00387">
    <property type="entry name" value="HATPase_c"/>
    <property type="match status" value="1"/>
</dbReference>
<dbReference type="PANTHER" id="PTHR43065:SF10">
    <property type="entry name" value="PEROXIDE STRESS-ACTIVATED HISTIDINE KINASE MAK3"/>
    <property type="match status" value="1"/>
</dbReference>
<dbReference type="GO" id="GO:0005524">
    <property type="term" value="F:ATP binding"/>
    <property type="evidence" value="ECO:0007669"/>
    <property type="project" value="UniProtKB-KW"/>
</dbReference>
<comment type="catalytic activity">
    <reaction evidence="1">
        <text>ATP + protein L-histidine = ADP + protein N-phospho-L-histidine.</text>
        <dbReference type="EC" id="2.7.13.3"/>
    </reaction>
</comment>
<evidence type="ECO:0000256" key="2">
    <source>
        <dbReference type="ARBA" id="ARBA00012438"/>
    </source>
</evidence>
<reference evidence="13 14" key="1">
    <citation type="submission" date="2017-09" db="EMBL/GenBank/DDBJ databases">
        <title>Reassesment of A. cryaerophilus.</title>
        <authorList>
            <person name="Perez-Cataluna A."/>
            <person name="Collado L."/>
            <person name="Salgado O."/>
            <person name="Lefinanco V."/>
            <person name="Figueras M.J."/>
        </authorList>
    </citation>
    <scope>NUCLEOTIDE SEQUENCE [LARGE SCALE GENOMIC DNA]</scope>
    <source>
        <strain evidence="13 14">LMG 9861</strain>
    </source>
</reference>
<dbReference type="InterPro" id="IPR036097">
    <property type="entry name" value="HisK_dim/P_sf"/>
</dbReference>
<dbReference type="RefSeq" id="WP_105909291.1">
    <property type="nucleotide sequence ID" value="NZ_NXGJ01000007.1"/>
</dbReference>
<keyword evidence="3" id="KW-0597">Phosphoprotein</keyword>
<name>A0A2S9SM85_9BACT</name>
<dbReference type="GO" id="GO:0000155">
    <property type="term" value="F:phosphorelay sensor kinase activity"/>
    <property type="evidence" value="ECO:0007669"/>
    <property type="project" value="InterPro"/>
</dbReference>
<dbReference type="InterPro" id="IPR004358">
    <property type="entry name" value="Sig_transdc_His_kin-like_C"/>
</dbReference>
<evidence type="ECO:0000256" key="7">
    <source>
        <dbReference type="ARBA" id="ARBA00022840"/>
    </source>
</evidence>
<dbReference type="EMBL" id="NXGJ01000007">
    <property type="protein sequence ID" value="PRM87673.1"/>
    <property type="molecule type" value="Genomic_DNA"/>
</dbReference>
<dbReference type="Pfam" id="PF13426">
    <property type="entry name" value="PAS_9"/>
    <property type="match status" value="2"/>
</dbReference>
<feature type="coiled-coil region" evidence="9">
    <location>
        <begin position="522"/>
        <end position="549"/>
    </location>
</feature>
<dbReference type="Gene3D" id="3.30.450.20">
    <property type="entry name" value="PAS domain"/>
    <property type="match status" value="2"/>
</dbReference>
<dbReference type="Gene3D" id="3.30.565.10">
    <property type="entry name" value="Histidine kinase-like ATPase, C-terminal domain"/>
    <property type="match status" value="1"/>
</dbReference>
<keyword evidence="10" id="KW-0812">Transmembrane</keyword>
<dbReference type="EC" id="2.7.13.3" evidence="2"/>
<evidence type="ECO:0000256" key="4">
    <source>
        <dbReference type="ARBA" id="ARBA00022679"/>
    </source>
</evidence>
<dbReference type="PANTHER" id="PTHR43065">
    <property type="entry name" value="SENSOR HISTIDINE KINASE"/>
    <property type="match status" value="1"/>
</dbReference>
<dbReference type="Pfam" id="PF02518">
    <property type="entry name" value="HATPase_c"/>
    <property type="match status" value="1"/>
</dbReference>
<feature type="domain" description="PAS" evidence="12">
    <location>
        <begin position="417"/>
        <end position="487"/>
    </location>
</feature>
<evidence type="ECO:0000313" key="14">
    <source>
        <dbReference type="Proteomes" id="UP000239065"/>
    </source>
</evidence>
<evidence type="ECO:0000259" key="12">
    <source>
        <dbReference type="PROSITE" id="PS50112"/>
    </source>
</evidence>
<evidence type="ECO:0000256" key="10">
    <source>
        <dbReference type="SAM" id="Phobius"/>
    </source>
</evidence>
<keyword evidence="7" id="KW-0067">ATP-binding</keyword>
<dbReference type="InterPro" id="IPR003594">
    <property type="entry name" value="HATPase_dom"/>
</dbReference>
<dbReference type="Pfam" id="PF00512">
    <property type="entry name" value="HisKA"/>
    <property type="match status" value="1"/>
</dbReference>
<dbReference type="AlphaFoldDB" id="A0A2S9SM85"/>
<feature type="domain" description="PAS" evidence="12">
    <location>
        <begin position="307"/>
        <end position="359"/>
    </location>
</feature>
<dbReference type="SMART" id="SM00091">
    <property type="entry name" value="PAS"/>
    <property type="match status" value="2"/>
</dbReference>
<dbReference type="Gene3D" id="1.10.287.130">
    <property type="match status" value="1"/>
</dbReference>
<dbReference type="SUPFAM" id="SSF55785">
    <property type="entry name" value="PYP-like sensor domain (PAS domain)"/>
    <property type="match status" value="2"/>
</dbReference>
<dbReference type="InterPro" id="IPR035965">
    <property type="entry name" value="PAS-like_dom_sf"/>
</dbReference>
<evidence type="ECO:0000256" key="9">
    <source>
        <dbReference type="SAM" id="Coils"/>
    </source>
</evidence>
<evidence type="ECO:0000256" key="1">
    <source>
        <dbReference type="ARBA" id="ARBA00000085"/>
    </source>
</evidence>
<dbReference type="Proteomes" id="UP000239065">
    <property type="component" value="Unassembled WGS sequence"/>
</dbReference>
<comment type="caution">
    <text evidence="13">The sequence shown here is derived from an EMBL/GenBank/DDBJ whole genome shotgun (WGS) entry which is preliminary data.</text>
</comment>
<dbReference type="SUPFAM" id="SSF55874">
    <property type="entry name" value="ATPase domain of HSP90 chaperone/DNA topoisomerase II/histidine kinase"/>
    <property type="match status" value="1"/>
</dbReference>
<dbReference type="SMART" id="SM00388">
    <property type="entry name" value="HisKA"/>
    <property type="match status" value="1"/>
</dbReference>
<keyword evidence="10" id="KW-1133">Transmembrane helix</keyword>
<dbReference type="CDD" id="cd00130">
    <property type="entry name" value="PAS"/>
    <property type="match status" value="2"/>
</dbReference>
<keyword evidence="4" id="KW-0808">Transferase</keyword>
<evidence type="ECO:0000256" key="3">
    <source>
        <dbReference type="ARBA" id="ARBA00022553"/>
    </source>
</evidence>
<dbReference type="PROSITE" id="PS50109">
    <property type="entry name" value="HIS_KIN"/>
    <property type="match status" value="1"/>
</dbReference>
<dbReference type="SUPFAM" id="SSF47384">
    <property type="entry name" value="Homodimeric domain of signal transducing histidine kinase"/>
    <property type="match status" value="1"/>
</dbReference>
<protein>
    <recommendedName>
        <fullName evidence="2">histidine kinase</fullName>
        <ecNumber evidence="2">2.7.13.3</ecNumber>
    </recommendedName>
</protein>
<dbReference type="CDD" id="cd00082">
    <property type="entry name" value="HisKA"/>
    <property type="match status" value="1"/>
</dbReference>
<keyword evidence="9" id="KW-0175">Coiled coil</keyword>
<feature type="domain" description="Histidine kinase" evidence="11">
    <location>
        <begin position="576"/>
        <end position="803"/>
    </location>
</feature>
<gene>
    <name evidence="13" type="ORF">CJ669_06855</name>
</gene>
<feature type="transmembrane region" description="Helical" evidence="10">
    <location>
        <begin position="6"/>
        <end position="28"/>
    </location>
</feature>
<keyword evidence="8" id="KW-0902">Two-component regulatory system</keyword>
<evidence type="ECO:0000256" key="6">
    <source>
        <dbReference type="ARBA" id="ARBA00022777"/>
    </source>
</evidence>
<dbReference type="PRINTS" id="PR00344">
    <property type="entry name" value="BCTRLSENSOR"/>
</dbReference>
<keyword evidence="6 13" id="KW-0418">Kinase</keyword>
<keyword evidence="10" id="KW-0472">Membrane</keyword>
<evidence type="ECO:0000313" key="13">
    <source>
        <dbReference type="EMBL" id="PRM87673.1"/>
    </source>
</evidence>
<dbReference type="InterPro" id="IPR005467">
    <property type="entry name" value="His_kinase_dom"/>
</dbReference>